<organism evidence="2 3">
    <name type="scientific">Castilleja foliolosa</name>
    <dbReference type="NCBI Taxonomy" id="1961234"/>
    <lineage>
        <taxon>Eukaryota</taxon>
        <taxon>Viridiplantae</taxon>
        <taxon>Streptophyta</taxon>
        <taxon>Embryophyta</taxon>
        <taxon>Tracheophyta</taxon>
        <taxon>Spermatophyta</taxon>
        <taxon>Magnoliopsida</taxon>
        <taxon>eudicotyledons</taxon>
        <taxon>Gunneridae</taxon>
        <taxon>Pentapetalae</taxon>
        <taxon>asterids</taxon>
        <taxon>lamiids</taxon>
        <taxon>Lamiales</taxon>
        <taxon>Orobanchaceae</taxon>
        <taxon>Pedicularideae</taxon>
        <taxon>Castillejinae</taxon>
        <taxon>Castilleja</taxon>
    </lineage>
</organism>
<dbReference type="EMBL" id="JAVIJP010000013">
    <property type="protein sequence ID" value="KAL3644578.1"/>
    <property type="molecule type" value="Genomic_DNA"/>
</dbReference>
<sequence>MAENNPPSPPSLPKPSPEITLPPRTSIENIFTTGQGASPDETTLATNFFPENDPDDGYRSFSQLLSGDMSYSSSAPSVNHNFEPTVETGGGGGGSGSGESRFQQNRPAGLVGSQLPLTIPPGLSPTNLHDSQRFFSWTQVYEDEATPHFFLLKMNL</sequence>
<feature type="compositionally biased region" description="Polar residues" evidence="1">
    <location>
        <begin position="26"/>
        <end position="46"/>
    </location>
</feature>
<reference evidence="3" key="1">
    <citation type="journal article" date="2024" name="IScience">
        <title>Strigolactones Initiate the Formation of Haustorium-like Structures in Castilleja.</title>
        <authorList>
            <person name="Buerger M."/>
            <person name="Peterson D."/>
            <person name="Chory J."/>
        </authorList>
    </citation>
    <scope>NUCLEOTIDE SEQUENCE [LARGE SCALE GENOMIC DNA]</scope>
</reference>
<evidence type="ECO:0000313" key="3">
    <source>
        <dbReference type="Proteomes" id="UP001632038"/>
    </source>
</evidence>
<name>A0ABD3DQJ9_9LAMI</name>
<feature type="compositionally biased region" description="Gly residues" evidence="1">
    <location>
        <begin position="88"/>
        <end position="97"/>
    </location>
</feature>
<accession>A0ABD3DQJ9</accession>
<comment type="caution">
    <text evidence="2">The sequence shown here is derived from an EMBL/GenBank/DDBJ whole genome shotgun (WGS) entry which is preliminary data.</text>
</comment>
<dbReference type="Proteomes" id="UP001632038">
    <property type="component" value="Unassembled WGS sequence"/>
</dbReference>
<feature type="compositionally biased region" description="Polar residues" evidence="1">
    <location>
        <begin position="60"/>
        <end position="82"/>
    </location>
</feature>
<evidence type="ECO:0000256" key="1">
    <source>
        <dbReference type="SAM" id="MobiDB-lite"/>
    </source>
</evidence>
<feature type="compositionally biased region" description="Pro residues" evidence="1">
    <location>
        <begin position="1"/>
        <end position="16"/>
    </location>
</feature>
<evidence type="ECO:0000313" key="2">
    <source>
        <dbReference type="EMBL" id="KAL3644578.1"/>
    </source>
</evidence>
<gene>
    <name evidence="2" type="primary">WRKY4_2</name>
    <name evidence="2" type="ORF">CASFOL_009758</name>
</gene>
<protein>
    <submittedName>
        <fullName evidence="2">WRKY transcription factor 4</fullName>
    </submittedName>
</protein>
<dbReference type="AlphaFoldDB" id="A0ABD3DQJ9"/>
<feature type="region of interest" description="Disordered" evidence="1">
    <location>
        <begin position="1"/>
        <end position="112"/>
    </location>
</feature>
<proteinExistence type="predicted"/>
<keyword evidence="3" id="KW-1185">Reference proteome</keyword>